<sequence length="322" mass="37591">MNVFLLREDGSEVRGGFELLEEWKASSNSHIWVDMYRLSEDDENRIAAVFGLHHLVMTDARRQSHPPKLEVFDDHLFILLKGLDAESRGLDFGSLQLAMFAGERFLVTRHDKRSVSLEGWSESPRLAEVLKQSGIMLALGMSTSVARRYIDLLAEFEPSMEALEDQLQEKPSDATMRELTLYRTRLRKMRRDFNYHCRIFEALREEQAVFFHGRKGRYKHVLTDTYEKYERLLSLCTMYYEQAGDLVDGYLSLSSHELNNTMRLLTLLTAIFVPLGFLAGLYGMNFDYMPELHYRWGYFVLLGVMGTLIVTLLVVFRRMRWL</sequence>
<reference evidence="13" key="1">
    <citation type="submission" date="2021-02" db="EMBL/GenBank/DDBJ databases">
        <title>Strain Y2R2, a novel species of the genus Halomonas.</title>
        <authorList>
            <person name="Huang H."/>
        </authorList>
    </citation>
    <scope>NUCLEOTIDE SEQUENCE</scope>
    <source>
        <strain evidence="13">Y2R2</strain>
    </source>
</reference>
<dbReference type="RefSeq" id="WP_149283692.1">
    <property type="nucleotide sequence ID" value="NZ_CP038437.2"/>
</dbReference>
<evidence type="ECO:0000256" key="5">
    <source>
        <dbReference type="ARBA" id="ARBA00022692"/>
    </source>
</evidence>
<keyword evidence="4" id="KW-1003">Cell membrane</keyword>
<comment type="subcellular location">
    <subcellularLocation>
        <location evidence="1">Cell membrane</location>
        <topology evidence="1">Multi-pass membrane protein</topology>
    </subcellularLocation>
</comment>
<dbReference type="GO" id="GO:0015095">
    <property type="term" value="F:magnesium ion transmembrane transporter activity"/>
    <property type="evidence" value="ECO:0007669"/>
    <property type="project" value="TreeGrafter"/>
</dbReference>
<keyword evidence="3" id="KW-0813">Transport</keyword>
<keyword evidence="6" id="KW-0460">Magnesium</keyword>
<comment type="catalytic activity">
    <reaction evidence="10">
        <text>Mg(2+)(in) = Mg(2+)(out)</text>
        <dbReference type="Rhea" id="RHEA:29827"/>
        <dbReference type="ChEBI" id="CHEBI:18420"/>
    </reaction>
</comment>
<gene>
    <name evidence="13" type="ORF">E4T21_03850</name>
</gene>
<dbReference type="CDD" id="cd12822">
    <property type="entry name" value="TmCorA-like"/>
    <property type="match status" value="1"/>
</dbReference>
<dbReference type="AlphaFoldDB" id="A0A5C1NDN8"/>
<dbReference type="InterPro" id="IPR045863">
    <property type="entry name" value="CorA_TM1_TM2"/>
</dbReference>
<keyword evidence="9 12" id="KW-0472">Membrane</keyword>
<dbReference type="GO" id="GO:0005886">
    <property type="term" value="C:plasma membrane"/>
    <property type="evidence" value="ECO:0007669"/>
    <property type="project" value="UniProtKB-SubCell"/>
</dbReference>
<dbReference type="InterPro" id="IPR045861">
    <property type="entry name" value="CorA_cytoplasmic_dom"/>
</dbReference>
<dbReference type="OrthoDB" id="9803416at2"/>
<keyword evidence="7 12" id="KW-1133">Transmembrane helix</keyword>
<dbReference type="SUPFAM" id="SSF144083">
    <property type="entry name" value="Magnesium transport protein CorA, transmembrane region"/>
    <property type="match status" value="1"/>
</dbReference>
<evidence type="ECO:0000256" key="2">
    <source>
        <dbReference type="ARBA" id="ARBA00009765"/>
    </source>
</evidence>
<dbReference type="Gene3D" id="1.20.58.340">
    <property type="entry name" value="Magnesium transport protein CorA, transmembrane region"/>
    <property type="match status" value="2"/>
</dbReference>
<dbReference type="GO" id="GO:0015087">
    <property type="term" value="F:cobalt ion transmembrane transporter activity"/>
    <property type="evidence" value="ECO:0007669"/>
    <property type="project" value="TreeGrafter"/>
</dbReference>
<dbReference type="FunFam" id="1.20.58.340:FF:000004">
    <property type="entry name" value="Magnesium transport protein CorA"/>
    <property type="match status" value="1"/>
</dbReference>
<dbReference type="Gene3D" id="3.30.460.20">
    <property type="entry name" value="CorA soluble domain-like"/>
    <property type="match status" value="1"/>
</dbReference>
<evidence type="ECO:0000313" key="14">
    <source>
        <dbReference type="Proteomes" id="UP000324285"/>
    </source>
</evidence>
<keyword evidence="5 12" id="KW-0812">Transmembrane</keyword>
<accession>A0A5C1NDN8</accession>
<dbReference type="Pfam" id="PF01544">
    <property type="entry name" value="CorA"/>
    <property type="match status" value="1"/>
</dbReference>
<dbReference type="Proteomes" id="UP000324285">
    <property type="component" value="Chromosome"/>
</dbReference>
<feature type="transmembrane region" description="Helical" evidence="12">
    <location>
        <begin position="296"/>
        <end position="316"/>
    </location>
</feature>
<dbReference type="KEGG" id="hbh:E4T21_03850"/>
<evidence type="ECO:0000313" key="13">
    <source>
        <dbReference type="EMBL" id="QEM80783.1"/>
    </source>
</evidence>
<dbReference type="PANTHER" id="PTHR46494">
    <property type="entry name" value="CORA FAMILY METAL ION TRANSPORTER (EUROFUNG)"/>
    <property type="match status" value="1"/>
</dbReference>
<keyword evidence="14" id="KW-1185">Reference proteome</keyword>
<evidence type="ECO:0000256" key="1">
    <source>
        <dbReference type="ARBA" id="ARBA00004651"/>
    </source>
</evidence>
<keyword evidence="8" id="KW-0406">Ion transport</keyword>
<evidence type="ECO:0000256" key="10">
    <source>
        <dbReference type="ARBA" id="ARBA00034269"/>
    </source>
</evidence>
<evidence type="ECO:0000256" key="3">
    <source>
        <dbReference type="ARBA" id="ARBA00022448"/>
    </source>
</evidence>
<evidence type="ECO:0000256" key="11">
    <source>
        <dbReference type="ARBA" id="ARBA00045497"/>
    </source>
</evidence>
<protein>
    <submittedName>
        <fullName evidence="13">Magnesium transporter CorA family protein</fullName>
    </submittedName>
</protein>
<evidence type="ECO:0000256" key="6">
    <source>
        <dbReference type="ARBA" id="ARBA00022842"/>
    </source>
</evidence>
<comment type="function">
    <text evidence="11">Mediates influx of magnesium ions. Alternates between open and closed states. Activated by low cytoplasmic Mg(2+) levels. Inactive when cytoplasmic Mg(2+) levels are high.</text>
</comment>
<evidence type="ECO:0000256" key="8">
    <source>
        <dbReference type="ARBA" id="ARBA00023065"/>
    </source>
</evidence>
<evidence type="ECO:0000256" key="7">
    <source>
        <dbReference type="ARBA" id="ARBA00022989"/>
    </source>
</evidence>
<dbReference type="PANTHER" id="PTHR46494:SF1">
    <property type="entry name" value="CORA FAMILY METAL ION TRANSPORTER (EUROFUNG)"/>
    <property type="match status" value="1"/>
</dbReference>
<evidence type="ECO:0000256" key="9">
    <source>
        <dbReference type="ARBA" id="ARBA00023136"/>
    </source>
</evidence>
<dbReference type="SUPFAM" id="SSF143865">
    <property type="entry name" value="CorA soluble domain-like"/>
    <property type="match status" value="1"/>
</dbReference>
<evidence type="ECO:0000256" key="4">
    <source>
        <dbReference type="ARBA" id="ARBA00022475"/>
    </source>
</evidence>
<dbReference type="InterPro" id="IPR002523">
    <property type="entry name" value="MgTranspt_CorA/ZnTranspt_ZntB"/>
</dbReference>
<dbReference type="EMBL" id="CP038437">
    <property type="protein sequence ID" value="QEM80783.1"/>
    <property type="molecule type" value="Genomic_DNA"/>
</dbReference>
<dbReference type="GO" id="GO:0050897">
    <property type="term" value="F:cobalt ion binding"/>
    <property type="evidence" value="ECO:0007669"/>
    <property type="project" value="TreeGrafter"/>
</dbReference>
<organism evidence="13 14">
    <name type="scientific">Halomonas binhaiensis</name>
    <dbReference type="NCBI Taxonomy" id="2562282"/>
    <lineage>
        <taxon>Bacteria</taxon>
        <taxon>Pseudomonadati</taxon>
        <taxon>Pseudomonadota</taxon>
        <taxon>Gammaproteobacteria</taxon>
        <taxon>Oceanospirillales</taxon>
        <taxon>Halomonadaceae</taxon>
        <taxon>Halomonas</taxon>
    </lineage>
</organism>
<proteinExistence type="inferred from homology"/>
<evidence type="ECO:0000256" key="12">
    <source>
        <dbReference type="SAM" id="Phobius"/>
    </source>
</evidence>
<feature type="transmembrane region" description="Helical" evidence="12">
    <location>
        <begin position="264"/>
        <end position="284"/>
    </location>
</feature>
<dbReference type="GO" id="GO:0000287">
    <property type="term" value="F:magnesium ion binding"/>
    <property type="evidence" value="ECO:0007669"/>
    <property type="project" value="TreeGrafter"/>
</dbReference>
<name>A0A5C1NDN8_9GAMM</name>
<comment type="similarity">
    <text evidence="2">Belongs to the CorA metal ion transporter (MIT) (TC 1.A.35) family.</text>
</comment>